<comment type="subcellular location">
    <subcellularLocation>
        <location evidence="1">Cell membrane</location>
        <topology evidence="1">Multi-pass membrane protein</topology>
    </subcellularLocation>
</comment>
<feature type="transmembrane region" description="Helical" evidence="7">
    <location>
        <begin position="240"/>
        <end position="264"/>
    </location>
</feature>
<evidence type="ECO:0000256" key="2">
    <source>
        <dbReference type="ARBA" id="ARBA00022475"/>
    </source>
</evidence>
<keyword evidence="9" id="KW-1185">Reference proteome</keyword>
<feature type="transmembrane region" description="Helical" evidence="7">
    <location>
        <begin position="120"/>
        <end position="143"/>
    </location>
</feature>
<evidence type="ECO:0000256" key="4">
    <source>
        <dbReference type="ARBA" id="ARBA00022989"/>
    </source>
</evidence>
<keyword evidence="4 7" id="KW-1133">Transmembrane helix</keyword>
<evidence type="ECO:0000256" key="5">
    <source>
        <dbReference type="ARBA" id="ARBA00023136"/>
    </source>
</evidence>
<dbReference type="PANTHER" id="PTHR30213:SF0">
    <property type="entry name" value="UPF0761 MEMBRANE PROTEIN YIHY"/>
    <property type="match status" value="1"/>
</dbReference>
<keyword evidence="2" id="KW-1003">Cell membrane</keyword>
<feature type="transmembrane region" description="Helical" evidence="7">
    <location>
        <begin position="164"/>
        <end position="185"/>
    </location>
</feature>
<sequence length="373" mass="40104">MGSHGAESSTAKASTAPDPDDDRKPDTPQQIDKPSWKYIAGKTLREFIKDQCPDLAAGLTFRGVLAVFPALLALVSLLGVVGQAEKTTAAALEILRKLAPQSTVDLIEGPLKQLTHSSSAGFALIVGILVALWSASGYVTAFSRAMNRIYEIDEGRPFWKLRPIMLAVTALAIVLVALMGLMLVLTGPIAQAVGDVIGLGSTAVLVWNIVKWPVLVILVVIVIAILYYSTPNVQQPKFRWISMGSLISLVVFILASLGFAVYVANFSNYNKTYGTVAGVIVALLWLWILNMSLLFGAEFDAELERGRELQAGIAAEEAIQLPPRDTEASDKQQAKADKEVIKGRRLRQSAEGEEERSTSTGKPAEPDSGSTGK</sequence>
<feature type="region of interest" description="Disordered" evidence="6">
    <location>
        <begin position="318"/>
        <end position="373"/>
    </location>
</feature>
<keyword evidence="3 7" id="KW-0812">Transmembrane</keyword>
<feature type="compositionally biased region" description="Polar residues" evidence="6">
    <location>
        <begin position="1"/>
        <end position="13"/>
    </location>
</feature>
<dbReference type="InterPro" id="IPR017039">
    <property type="entry name" value="Virul_fac_BrkB"/>
</dbReference>
<keyword evidence="5 7" id="KW-0472">Membrane</keyword>
<proteinExistence type="predicted"/>
<dbReference type="NCBIfam" id="TIGR00765">
    <property type="entry name" value="yihY_not_rbn"/>
    <property type="match status" value="1"/>
</dbReference>
<organism evidence="8 9">
    <name type="scientific">Arthrobacter terrae</name>
    <dbReference type="NCBI Taxonomy" id="2935737"/>
    <lineage>
        <taxon>Bacteria</taxon>
        <taxon>Bacillati</taxon>
        <taxon>Actinomycetota</taxon>
        <taxon>Actinomycetes</taxon>
        <taxon>Micrococcales</taxon>
        <taxon>Micrococcaceae</taxon>
        <taxon>Arthrobacter</taxon>
    </lineage>
</organism>
<dbReference type="RefSeq" id="WP_196396017.1">
    <property type="nucleotide sequence ID" value="NZ_JADNYM010000007.1"/>
</dbReference>
<name>A0A931G521_9MICC</name>
<accession>A0A931G521</accession>
<gene>
    <name evidence="8" type="ORF">IV500_06560</name>
</gene>
<evidence type="ECO:0000256" key="7">
    <source>
        <dbReference type="SAM" id="Phobius"/>
    </source>
</evidence>
<comment type="caution">
    <text evidence="8">The sequence shown here is derived from an EMBL/GenBank/DDBJ whole genome shotgun (WGS) entry which is preliminary data.</text>
</comment>
<dbReference type="Pfam" id="PF03631">
    <property type="entry name" value="Virul_fac_BrkB"/>
    <property type="match status" value="1"/>
</dbReference>
<evidence type="ECO:0000256" key="3">
    <source>
        <dbReference type="ARBA" id="ARBA00022692"/>
    </source>
</evidence>
<dbReference type="GO" id="GO:0005886">
    <property type="term" value="C:plasma membrane"/>
    <property type="evidence" value="ECO:0007669"/>
    <property type="project" value="UniProtKB-SubCell"/>
</dbReference>
<evidence type="ECO:0000256" key="1">
    <source>
        <dbReference type="ARBA" id="ARBA00004651"/>
    </source>
</evidence>
<feature type="transmembrane region" description="Helical" evidence="7">
    <location>
        <begin position="276"/>
        <end position="297"/>
    </location>
</feature>
<dbReference type="Proteomes" id="UP000655366">
    <property type="component" value="Unassembled WGS sequence"/>
</dbReference>
<feature type="region of interest" description="Disordered" evidence="6">
    <location>
        <begin position="1"/>
        <end position="33"/>
    </location>
</feature>
<protein>
    <submittedName>
        <fullName evidence="8">YihY/virulence factor BrkB family protein</fullName>
    </submittedName>
</protein>
<feature type="compositionally biased region" description="Basic and acidic residues" evidence="6">
    <location>
        <begin position="324"/>
        <end position="342"/>
    </location>
</feature>
<evidence type="ECO:0000313" key="8">
    <source>
        <dbReference type="EMBL" id="MBG0739060.1"/>
    </source>
</evidence>
<feature type="transmembrane region" description="Helical" evidence="7">
    <location>
        <begin position="205"/>
        <end position="228"/>
    </location>
</feature>
<dbReference type="AlphaFoldDB" id="A0A931G521"/>
<evidence type="ECO:0000256" key="6">
    <source>
        <dbReference type="SAM" id="MobiDB-lite"/>
    </source>
</evidence>
<dbReference type="PANTHER" id="PTHR30213">
    <property type="entry name" value="INNER MEMBRANE PROTEIN YHJD"/>
    <property type="match status" value="1"/>
</dbReference>
<reference evidence="8 9" key="1">
    <citation type="submission" date="2020-11" db="EMBL/GenBank/DDBJ databases">
        <title>Arthrobacter antarcticus sp. nov., isolated from Antarctic Soil.</title>
        <authorList>
            <person name="Li J."/>
        </authorList>
    </citation>
    <scope>NUCLEOTIDE SEQUENCE [LARGE SCALE GENOMIC DNA]</scope>
    <source>
        <strain evidence="8 9">Z1-20</strain>
    </source>
</reference>
<feature type="transmembrane region" description="Helical" evidence="7">
    <location>
        <begin position="59"/>
        <end position="81"/>
    </location>
</feature>
<evidence type="ECO:0000313" key="9">
    <source>
        <dbReference type="Proteomes" id="UP000655366"/>
    </source>
</evidence>
<dbReference type="EMBL" id="JADNYM010000007">
    <property type="protein sequence ID" value="MBG0739060.1"/>
    <property type="molecule type" value="Genomic_DNA"/>
</dbReference>